<keyword evidence="2" id="KW-0547">Nucleotide-binding</keyword>
<dbReference type="EMBL" id="QZCW01000001">
    <property type="protein sequence ID" value="MCW5320131.1"/>
    <property type="molecule type" value="Genomic_DNA"/>
</dbReference>
<feature type="domain" description="Helicase ATP-binding" evidence="1">
    <location>
        <begin position="43"/>
        <end position="311"/>
    </location>
</feature>
<dbReference type="GO" id="GO:0004386">
    <property type="term" value="F:helicase activity"/>
    <property type="evidence" value="ECO:0007669"/>
    <property type="project" value="UniProtKB-KW"/>
</dbReference>
<evidence type="ECO:0000313" key="2">
    <source>
        <dbReference type="EMBL" id="MCW5320131.1"/>
    </source>
</evidence>
<dbReference type="InterPro" id="IPR011545">
    <property type="entry name" value="DEAD/DEAH_box_helicase_dom"/>
</dbReference>
<dbReference type="SMART" id="SM00491">
    <property type="entry name" value="HELICc2"/>
    <property type="match status" value="1"/>
</dbReference>
<dbReference type="SUPFAM" id="SSF52540">
    <property type="entry name" value="P-loop containing nucleoside triphosphate hydrolases"/>
    <property type="match status" value="1"/>
</dbReference>
<dbReference type="Pfam" id="PF13307">
    <property type="entry name" value="Helicase_C_2"/>
    <property type="match status" value="1"/>
</dbReference>
<dbReference type="SMART" id="SM00487">
    <property type="entry name" value="DEXDc"/>
    <property type="match status" value="1"/>
</dbReference>
<dbReference type="Proteomes" id="UP001208935">
    <property type="component" value="Unassembled WGS sequence"/>
</dbReference>
<accession>A0ABT3KP87</accession>
<dbReference type="InterPro" id="IPR027417">
    <property type="entry name" value="P-loop_NTPase"/>
</dbReference>
<keyword evidence="3" id="KW-1185">Reference proteome</keyword>
<keyword evidence="2" id="KW-0067">ATP-binding</keyword>
<evidence type="ECO:0000313" key="3">
    <source>
        <dbReference type="Proteomes" id="UP001208935"/>
    </source>
</evidence>
<reference evidence="3" key="1">
    <citation type="submission" date="2023-07" db="EMBL/GenBank/DDBJ databases">
        <title>Verminephrobacter genomes.</title>
        <authorList>
            <person name="Lund M.B."/>
        </authorList>
    </citation>
    <scope>NUCLEOTIDE SEQUENCE [LARGE SCALE GENOMIC DNA]</scope>
    <source>
        <strain evidence="3">AtM5-05</strain>
    </source>
</reference>
<proteinExistence type="predicted"/>
<name>A0ABT3KP87_9BURK</name>
<dbReference type="InterPro" id="IPR014001">
    <property type="entry name" value="Helicase_ATP-bd"/>
</dbReference>
<comment type="caution">
    <text evidence="2">The sequence shown here is derived from an EMBL/GenBank/DDBJ whole genome shotgun (WGS) entry which is preliminary data.</text>
</comment>
<evidence type="ECO:0000259" key="1">
    <source>
        <dbReference type="PROSITE" id="PS51192"/>
    </source>
</evidence>
<protein>
    <submittedName>
        <fullName evidence="2">DEAD/DEAH box helicase</fullName>
    </submittedName>
</protein>
<dbReference type="PANTHER" id="PTHR47396:SF1">
    <property type="entry name" value="ATP-DEPENDENT HELICASE IRC3-RELATED"/>
    <property type="match status" value="1"/>
</dbReference>
<dbReference type="Pfam" id="PF00270">
    <property type="entry name" value="DEAD"/>
    <property type="match status" value="1"/>
</dbReference>
<organism evidence="2 3">
    <name type="scientific">Verminephrobacter aporrectodeae subsp. tuberculatae</name>
    <dbReference type="NCBI Taxonomy" id="1110392"/>
    <lineage>
        <taxon>Bacteria</taxon>
        <taxon>Pseudomonadati</taxon>
        <taxon>Pseudomonadota</taxon>
        <taxon>Betaproteobacteria</taxon>
        <taxon>Burkholderiales</taxon>
        <taxon>Comamonadaceae</taxon>
        <taxon>Verminephrobacter</taxon>
    </lineage>
</organism>
<dbReference type="PANTHER" id="PTHR47396">
    <property type="entry name" value="TYPE I RESTRICTION ENZYME ECOKI R PROTEIN"/>
    <property type="match status" value="1"/>
</dbReference>
<dbReference type="Gene3D" id="3.40.50.300">
    <property type="entry name" value="P-loop containing nucleotide triphosphate hydrolases"/>
    <property type="match status" value="2"/>
</dbReference>
<keyword evidence="2" id="KW-0378">Hydrolase</keyword>
<dbReference type="PROSITE" id="PS51192">
    <property type="entry name" value="HELICASE_ATP_BIND_1"/>
    <property type="match status" value="1"/>
</dbReference>
<sequence>MAFKKPTTHTAVPESPDRLFRDLPRRKHASLFDHQGQVLRNYLAHAQHAPDVALQLPTGSGKTLVGLLLAEWRRRKFRERVVYLCPTRQLVNQVAEDASSKYGLTVEPFTGQVKNYTPEAKTAYNDGERVAVTTYNSLFNANPFFDAPEIIIVDDAHAAENYIASQWTVRISRIEEKDKILFNAVSGVLKAVLPKNNYTRLTGTWESVHDASWVDKIPTHQLLEITNELRAAISENIAGSDQSYAWRMLVDHLHACQLYVSSNEIMLRPLIPPTWLHRPFVNATQRIFMSATLGAGGDLERLTGRPRVTRLPIPEGWDRQGIGRRFFLFPEKSLAEESTMKLRRDLMRKAGRSLVLTPSQSDADMVTKDVSEQLRFPVFSAADLEGSKANFTGSAQAVAVIANRYDGIDFPDEDCRLQFVAGLSRMTNLQERFLINRMGANLLFNERIQTRVLQAIGRCTRGLNDYSAVVVTGNELSAYLTDPKRRAYFHPELQAELEFGITQSKDVTEQDLLDNFSIFLEHDEAWEKVNQDILDARETATQAKFPAMDQLENVVAQEIEWQTAMWNEDYVKAYDAAREVLGGLTEPSLRGYRALWYYLAGAAAESAATAGESGFDVHARSQYCKAKDSATGIPWLIGLARGGSSSAPTEKEQEQSTLMLQVEQLETQLVKLGTLHNRDFSSREKLIREGLQNGNTFEQAQVLLGEHLGFSAGKRETDASPDPWWIVGNIALVFEDHANAKGESSLIDATKARQAASHPAWMREHVPASVDARIQPVLVTPATRAKEGAVPHLAQVAYWGLCDFRQWAEQVLQTIRELRRVFQEPGDLAWRAQAAEALCAIHADAPGLYAWLAARPARDHLTRVP</sequence>
<dbReference type="InterPro" id="IPR050742">
    <property type="entry name" value="Helicase_Restrict-Modif_Enz"/>
</dbReference>
<keyword evidence="2" id="KW-0347">Helicase</keyword>
<gene>
    <name evidence="2" type="ORF">D5039_02750</name>
</gene>
<dbReference type="InterPro" id="IPR006555">
    <property type="entry name" value="ATP-dep_Helicase_C"/>
</dbReference>